<proteinExistence type="predicted"/>
<dbReference type="Proteomes" id="UP000189681">
    <property type="component" value="Unassembled WGS sequence"/>
</dbReference>
<accession>A0A1V4AXK5</accession>
<dbReference type="EMBL" id="AYTS01000008">
    <property type="protein sequence ID" value="OOP57874.1"/>
    <property type="molecule type" value="Genomic_DNA"/>
</dbReference>
<evidence type="ECO:0000313" key="2">
    <source>
        <dbReference type="Proteomes" id="UP000189681"/>
    </source>
</evidence>
<protein>
    <submittedName>
        <fullName evidence="1">Uncharacterized protein</fullName>
    </submittedName>
</protein>
<reference evidence="1 2" key="1">
    <citation type="journal article" date="2017" name="Water Res.">
        <title>Discovery and metagenomic analysis of an anammox bacterial enrichment related to Candidatus "Brocadia caroliniensis" in a full-scale glycerol-fed nitritation-denitritation separate centrate treatment process.</title>
        <authorList>
            <person name="Park H."/>
            <person name="Brotto A.C."/>
            <person name="van Loosdrecht M.C."/>
            <person name="Chandran K."/>
        </authorList>
    </citation>
    <scope>NUCLEOTIDE SEQUENCE [LARGE SCALE GENOMIC DNA]</scope>
    <source>
        <strain evidence="1">26THWARD</strain>
    </source>
</reference>
<name>A0A1V4AXK5_9BACT</name>
<gene>
    <name evidence="1" type="ORF">AYP45_00700</name>
</gene>
<comment type="caution">
    <text evidence="1">The sequence shown here is derived from an EMBL/GenBank/DDBJ whole genome shotgun (WGS) entry which is preliminary data.</text>
</comment>
<evidence type="ECO:0000313" key="1">
    <source>
        <dbReference type="EMBL" id="OOP57874.1"/>
    </source>
</evidence>
<organism evidence="1 2">
    <name type="scientific">Candidatus Brocadia carolinensis</name>
    <dbReference type="NCBI Taxonomy" id="1004156"/>
    <lineage>
        <taxon>Bacteria</taxon>
        <taxon>Pseudomonadati</taxon>
        <taxon>Planctomycetota</taxon>
        <taxon>Candidatus Brocadiia</taxon>
        <taxon>Candidatus Brocadiales</taxon>
        <taxon>Candidatus Brocadiaceae</taxon>
        <taxon>Candidatus Brocadia</taxon>
    </lineage>
</organism>
<sequence>MLNWGEYAGGVVNIELKVVEKSGTIQFDGTEYFEHISLSHSHYFWLRTNSCPCSIEDWVLAEARFVFEEYEAAPSSLAFFNIRVLVANPSGLMCFVSLGQFFLDSEQKI</sequence>
<dbReference type="AlphaFoldDB" id="A0A1V4AXK5"/>
<dbReference type="STRING" id="1004156.AYP45_00700"/>